<accession>Q16UJ7</accession>
<reference evidence="1" key="3">
    <citation type="submission" date="2012-09" db="EMBL/GenBank/DDBJ databases">
        <authorList>
            <consortium name="VectorBase"/>
        </authorList>
    </citation>
    <scope>NUCLEOTIDE SEQUENCE</scope>
    <source>
        <strain evidence="1">Liverpool</strain>
    </source>
</reference>
<protein>
    <submittedName>
        <fullName evidence="1">AAEL009885-PA</fullName>
    </submittedName>
</protein>
<dbReference type="PaxDb" id="7159-AAEL009885-PA"/>
<dbReference type="HOGENOM" id="CLU_1807790_0_0_1"/>
<evidence type="ECO:0000313" key="2">
    <source>
        <dbReference type="Proteomes" id="UP000682892"/>
    </source>
</evidence>
<reference evidence="1" key="2">
    <citation type="journal article" date="2007" name="Science">
        <title>Genome sequence of Aedes aegypti, a major arbovirus vector.</title>
        <authorList>
            <person name="Nene V."/>
            <person name="Wortman J.R."/>
            <person name="Lawson D."/>
            <person name="Haas B."/>
            <person name="Kodira C."/>
            <person name="Tu Z.J."/>
            <person name="Loftus B."/>
            <person name="Xi Z."/>
            <person name="Megy K."/>
            <person name="Grabherr M."/>
            <person name="Ren Q."/>
            <person name="Zdobnov E.M."/>
            <person name="Lobo N.F."/>
            <person name="Campbell K.S."/>
            <person name="Brown S.E."/>
            <person name="Bonaldo M.F."/>
            <person name="Zhu J."/>
            <person name="Sinkins S.P."/>
            <person name="Hogenkamp D.G."/>
            <person name="Amedeo P."/>
            <person name="Arensburger P."/>
            <person name="Atkinson P.W."/>
            <person name="Bidwell S."/>
            <person name="Biedler J."/>
            <person name="Birney E."/>
            <person name="Bruggner R.V."/>
            <person name="Costas J."/>
            <person name="Coy M.R."/>
            <person name="Crabtree J."/>
            <person name="Crawford M."/>
            <person name="Debruyn B."/>
            <person name="Decaprio D."/>
            <person name="Eiglmeier K."/>
            <person name="Eisenstadt E."/>
            <person name="El-Dorry H."/>
            <person name="Gelbart W.M."/>
            <person name="Gomes S.L."/>
            <person name="Hammond M."/>
            <person name="Hannick L.I."/>
            <person name="Hogan J.R."/>
            <person name="Holmes M.H."/>
            <person name="Jaffe D."/>
            <person name="Johnston J.S."/>
            <person name="Kennedy R.C."/>
            <person name="Koo H."/>
            <person name="Kravitz S."/>
            <person name="Kriventseva E.V."/>
            <person name="Kulp D."/>
            <person name="Labutti K."/>
            <person name="Lee E."/>
            <person name="Li S."/>
            <person name="Lovin D.D."/>
            <person name="Mao C."/>
            <person name="Mauceli E."/>
            <person name="Menck C.F."/>
            <person name="Miller J.R."/>
            <person name="Montgomery P."/>
            <person name="Mori A."/>
            <person name="Nascimento A.L."/>
            <person name="Naveira H.F."/>
            <person name="Nusbaum C."/>
            <person name="O'leary S."/>
            <person name="Orvis J."/>
            <person name="Pertea M."/>
            <person name="Quesneville H."/>
            <person name="Reidenbach K.R."/>
            <person name="Rogers Y.H."/>
            <person name="Roth C.W."/>
            <person name="Schneider J.R."/>
            <person name="Schatz M."/>
            <person name="Shumway M."/>
            <person name="Stanke M."/>
            <person name="Stinson E.O."/>
            <person name="Tubio J.M."/>
            <person name="Vanzee J.P."/>
            <person name="Verjovski-Almeida S."/>
            <person name="Werner D."/>
            <person name="White O."/>
            <person name="Wyder S."/>
            <person name="Zeng Q."/>
            <person name="Zhao Q."/>
            <person name="Zhao Y."/>
            <person name="Hill C.A."/>
            <person name="Raikhel A.S."/>
            <person name="Soares M.B."/>
            <person name="Knudson D.L."/>
            <person name="Lee N.H."/>
            <person name="Galagan J."/>
            <person name="Salzberg S.L."/>
            <person name="Paulsen I.T."/>
            <person name="Dimopoulos G."/>
            <person name="Collins F.H."/>
            <person name="Birren B."/>
            <person name="Fraser-Liggett C.M."/>
            <person name="Severson D.W."/>
        </authorList>
    </citation>
    <scope>NUCLEOTIDE SEQUENCE [LARGE SCALE GENOMIC DNA]</scope>
    <source>
        <strain evidence="1">Liverpool</strain>
    </source>
</reference>
<reference evidence="1" key="1">
    <citation type="submission" date="2005-10" db="EMBL/GenBank/DDBJ databases">
        <authorList>
            <person name="Loftus B.J."/>
            <person name="Nene V.M."/>
            <person name="Hannick L.I."/>
            <person name="Bidwell S."/>
            <person name="Haas B."/>
            <person name="Amedeo P."/>
            <person name="Orvis J."/>
            <person name="Wortman J.R."/>
            <person name="White O.R."/>
            <person name="Salzberg S."/>
            <person name="Shumway M."/>
            <person name="Koo H."/>
            <person name="Zhao Y."/>
            <person name="Holmes M."/>
            <person name="Miller J."/>
            <person name="Schatz M."/>
            <person name="Pop M."/>
            <person name="Pai G."/>
            <person name="Utterback T."/>
            <person name="Rogers Y.-H."/>
            <person name="Kravitz S."/>
            <person name="Fraser C.M."/>
        </authorList>
    </citation>
    <scope>NUCLEOTIDE SEQUENCE</scope>
    <source>
        <strain evidence="1">Liverpool</strain>
    </source>
</reference>
<organism evidence="1 2">
    <name type="scientific">Aedes aegypti</name>
    <name type="common">Yellowfever mosquito</name>
    <name type="synonym">Culex aegypti</name>
    <dbReference type="NCBI Taxonomy" id="7159"/>
    <lineage>
        <taxon>Eukaryota</taxon>
        <taxon>Metazoa</taxon>
        <taxon>Ecdysozoa</taxon>
        <taxon>Arthropoda</taxon>
        <taxon>Hexapoda</taxon>
        <taxon>Insecta</taxon>
        <taxon>Pterygota</taxon>
        <taxon>Neoptera</taxon>
        <taxon>Endopterygota</taxon>
        <taxon>Diptera</taxon>
        <taxon>Nematocera</taxon>
        <taxon>Culicoidea</taxon>
        <taxon>Culicidae</taxon>
        <taxon>Culicinae</taxon>
        <taxon>Aedini</taxon>
        <taxon>Aedes</taxon>
        <taxon>Stegomyia</taxon>
    </lineage>
</organism>
<name>Q16UJ7_AEDAE</name>
<dbReference type="Proteomes" id="UP000682892">
    <property type="component" value="Unassembled WGS sequence"/>
</dbReference>
<dbReference type="AlphaFoldDB" id="Q16UJ7"/>
<gene>
    <name evidence="1" type="ORF">AaeL_AAEL009885</name>
</gene>
<dbReference type="EMBL" id="CH477621">
    <property type="protein sequence ID" value="EAT38183.1"/>
    <property type="molecule type" value="Genomic_DNA"/>
</dbReference>
<evidence type="ECO:0000313" key="1">
    <source>
        <dbReference type="EMBL" id="EAT38183.1"/>
    </source>
</evidence>
<sequence>MNNYCCLVILPGIIVSINRSEEFNLPTFVVVQQNHGISHTKRSLVAHFKNLPIDGIWNELETLVNWIRHEHIPFQSVFNKLLAAADRASNDEPKWYLSFGTSGSTDLYELFTMVHSLLRKSSHKIERLLAFITLGVDTKVYYC</sequence>
<proteinExistence type="predicted"/>